<dbReference type="Gene3D" id="3.40.50.720">
    <property type="entry name" value="NAD(P)-binding Rossmann-like Domain"/>
    <property type="match status" value="1"/>
</dbReference>
<feature type="binding site" evidence="4">
    <location>
        <begin position="126"/>
        <end position="128"/>
    </location>
    <ligand>
        <name>substrate</name>
    </ligand>
</feature>
<dbReference type="Gene3D" id="1.10.1040.10">
    <property type="entry name" value="N-(1-d-carboxylethyl)-l-norvaline Dehydrogenase, domain 2"/>
    <property type="match status" value="1"/>
</dbReference>
<evidence type="ECO:0000256" key="4">
    <source>
        <dbReference type="HAMAP-Rule" id="MF_02047"/>
    </source>
</evidence>
<dbReference type="InterPro" id="IPR006114">
    <property type="entry name" value="6PGDH_C"/>
</dbReference>
<feature type="active site" description="Proton donor" evidence="4">
    <location>
        <position position="184"/>
    </location>
</feature>
<feature type="binding site" evidence="4">
    <location>
        <position position="185"/>
    </location>
    <ligand>
        <name>substrate</name>
    </ligand>
</feature>
<comment type="similarity">
    <text evidence="1 4">Belongs to the 6-phosphogluconate dehydrogenase family.</text>
</comment>
<gene>
    <name evidence="6" type="primary">gnd</name>
    <name evidence="6" type="ORF">ACFQJC_05595</name>
</gene>
<organism evidence="6 7">
    <name type="scientific">Haloferax namakaokahaiae</name>
    <dbReference type="NCBI Taxonomy" id="1748331"/>
    <lineage>
        <taxon>Archaea</taxon>
        <taxon>Methanobacteriati</taxon>
        <taxon>Methanobacteriota</taxon>
        <taxon>Stenosarchaea group</taxon>
        <taxon>Halobacteria</taxon>
        <taxon>Halobacteriales</taxon>
        <taxon>Haloferacaceae</taxon>
        <taxon>Haloferax</taxon>
    </lineage>
</organism>
<feature type="active site" description="Proton acceptor" evidence="4">
    <location>
        <position position="177"/>
    </location>
</feature>
<dbReference type="SMART" id="SM01350">
    <property type="entry name" value="6PGD"/>
    <property type="match status" value="1"/>
</dbReference>
<dbReference type="InterPro" id="IPR008927">
    <property type="entry name" value="6-PGluconate_DH-like_C_sf"/>
</dbReference>
<keyword evidence="4" id="KW-0520">NAD</keyword>
<dbReference type="NCBIfam" id="NF007161">
    <property type="entry name" value="PRK09599.1"/>
    <property type="match status" value="1"/>
</dbReference>
<dbReference type="RefSeq" id="WP_390222342.1">
    <property type="nucleotide sequence ID" value="NZ_JBHTAA010000001.1"/>
</dbReference>
<sequence length="307" mass="32926">MPASGVARMQLGVIGLGRMGQIVVERVLEAGHEVVAFDLSPEAVATAADVGAEPADSVEDLADTLGDDKRIWLMVPAGDAVDATLNDLDPHLDEDDVVVDGGNSHFEASVRRAEACSAAYLDCGTSGGPAGAELGFSLMVGGPEWAYDEMTPVFDAVATGPAGHDRMGPAGSGHYVKMVHNGVEYVLMQAYGEGFELLAEGRYDLDLEAVARTWNNGAVIRSWLLELCEEAFREEGSDLGDVDDHIAGGSTGTWTVQEALEQEVPVPLIYQSLAERFGSRAEERFSRRLANRLRYGFGRHEVARKDD</sequence>
<dbReference type="InterPro" id="IPR006115">
    <property type="entry name" value="6PGDH_NADP-bd"/>
</dbReference>
<evidence type="ECO:0000313" key="6">
    <source>
        <dbReference type="EMBL" id="MFC7202978.1"/>
    </source>
</evidence>
<reference evidence="6 7" key="1">
    <citation type="journal article" date="2019" name="Int. J. Syst. Evol. Microbiol.">
        <title>The Global Catalogue of Microorganisms (GCM) 10K type strain sequencing project: providing services to taxonomists for standard genome sequencing and annotation.</title>
        <authorList>
            <consortium name="The Broad Institute Genomics Platform"/>
            <consortium name="The Broad Institute Genome Sequencing Center for Infectious Disease"/>
            <person name="Wu L."/>
            <person name="Ma J."/>
        </authorList>
    </citation>
    <scope>NUCLEOTIDE SEQUENCE [LARGE SCALE GENOMIC DNA]</scope>
    <source>
        <strain evidence="6 7">DSM 29988</strain>
    </source>
</reference>
<evidence type="ECO:0000256" key="1">
    <source>
        <dbReference type="ARBA" id="ARBA00008419"/>
    </source>
</evidence>
<dbReference type="InterPro" id="IPR013328">
    <property type="entry name" value="6PGD_dom2"/>
</dbReference>
<dbReference type="GO" id="GO:0051287">
    <property type="term" value="F:NAD binding"/>
    <property type="evidence" value="ECO:0007669"/>
    <property type="project" value="UniProtKB-UniRule"/>
</dbReference>
<feature type="binding site" evidence="4">
    <location>
        <begin position="75"/>
        <end position="77"/>
    </location>
    <ligand>
        <name>NAD(+)</name>
        <dbReference type="ChEBI" id="CHEBI:57540"/>
    </ligand>
</feature>
<dbReference type="SUPFAM" id="SSF48179">
    <property type="entry name" value="6-phosphogluconate dehydrogenase C-terminal domain-like"/>
    <property type="match status" value="1"/>
</dbReference>
<name>A0ABD5ZCV0_9EURY</name>
<dbReference type="EC" id="1.1.1.343" evidence="4"/>
<comment type="catalytic activity">
    <reaction evidence="4">
        <text>6-phospho-D-gluconate + NAD(+) = D-ribulose 5-phosphate + CO2 + NADH</text>
        <dbReference type="Rhea" id="RHEA:33023"/>
        <dbReference type="ChEBI" id="CHEBI:16526"/>
        <dbReference type="ChEBI" id="CHEBI:57540"/>
        <dbReference type="ChEBI" id="CHEBI:57945"/>
        <dbReference type="ChEBI" id="CHEBI:58121"/>
        <dbReference type="ChEBI" id="CHEBI:58759"/>
        <dbReference type="EC" id="1.1.1.343"/>
    </reaction>
</comment>
<dbReference type="Proteomes" id="UP001596481">
    <property type="component" value="Unassembled WGS sequence"/>
</dbReference>
<feature type="binding site" evidence="4">
    <location>
        <begin position="180"/>
        <end position="181"/>
    </location>
    <ligand>
        <name>substrate</name>
    </ligand>
</feature>
<dbReference type="Pfam" id="PF00393">
    <property type="entry name" value="6PGD"/>
    <property type="match status" value="1"/>
</dbReference>
<evidence type="ECO:0000259" key="5">
    <source>
        <dbReference type="SMART" id="SM01350"/>
    </source>
</evidence>
<comment type="caution">
    <text evidence="6">The sequence shown here is derived from an EMBL/GenBank/DDBJ whole genome shotgun (WGS) entry which is preliminary data.</text>
</comment>
<comment type="pathway">
    <text evidence="4">Carbohydrate degradation; pentose phosphate pathway.</text>
</comment>
<dbReference type="InterPro" id="IPR004849">
    <property type="entry name" value="6DGDH_YqeC"/>
</dbReference>
<feature type="binding site" evidence="4">
    <location>
        <position position="103"/>
    </location>
    <ligand>
        <name>NAD(+)</name>
        <dbReference type="ChEBI" id="CHEBI:57540"/>
    </ligand>
</feature>
<dbReference type="InterPro" id="IPR006183">
    <property type="entry name" value="Pgluconate_DH"/>
</dbReference>
<feature type="binding site" evidence="4">
    <location>
        <begin position="15"/>
        <end position="20"/>
    </location>
    <ligand>
        <name>NAD(+)</name>
        <dbReference type="ChEBI" id="CHEBI:57540"/>
    </ligand>
</feature>
<feature type="domain" description="6-phosphogluconate dehydrogenase C-terminal" evidence="5">
    <location>
        <begin position="173"/>
        <end position="307"/>
    </location>
</feature>
<dbReference type="SUPFAM" id="SSF51735">
    <property type="entry name" value="NAD(P)-binding Rossmann-fold domains"/>
    <property type="match status" value="1"/>
</dbReference>
<dbReference type="GO" id="GO:0009051">
    <property type="term" value="P:pentose-phosphate shunt, oxidative branch"/>
    <property type="evidence" value="ECO:0007669"/>
    <property type="project" value="UniProtKB-UniRule"/>
</dbReference>
<keyword evidence="2 4" id="KW-0560">Oxidoreductase</keyword>
<dbReference type="GO" id="GO:0019521">
    <property type="term" value="P:D-gluconate metabolic process"/>
    <property type="evidence" value="ECO:0007669"/>
    <property type="project" value="UniProtKB-KW"/>
</dbReference>
<dbReference type="PRINTS" id="PR00076">
    <property type="entry name" value="6PGDHDRGNASE"/>
</dbReference>
<proteinExistence type="inferred from homology"/>
<evidence type="ECO:0000256" key="3">
    <source>
        <dbReference type="ARBA" id="ARBA00023064"/>
    </source>
</evidence>
<dbReference type="EMBL" id="JBHTAA010000001">
    <property type="protein sequence ID" value="MFC7202978.1"/>
    <property type="molecule type" value="Genomic_DNA"/>
</dbReference>
<comment type="subunit">
    <text evidence="4">Homotetramer.</text>
</comment>
<keyword evidence="3 4" id="KW-0311">Gluconate utilization</keyword>
<accession>A0ABD5ZCV0</accession>
<evidence type="ECO:0000256" key="2">
    <source>
        <dbReference type="ARBA" id="ARBA00023002"/>
    </source>
</evidence>
<dbReference type="NCBIfam" id="TIGR00872">
    <property type="entry name" value="gnd_rel"/>
    <property type="match status" value="1"/>
</dbReference>
<feature type="binding site" evidence="4">
    <location>
        <position position="276"/>
    </location>
    <ligand>
        <name>substrate</name>
    </ligand>
</feature>
<feature type="binding site" evidence="4">
    <location>
        <position position="103"/>
    </location>
    <ligand>
        <name>substrate</name>
    </ligand>
</feature>
<keyword evidence="7" id="KW-1185">Reference proteome</keyword>
<dbReference type="GO" id="GO:0016616">
    <property type="term" value="F:oxidoreductase activity, acting on the CH-OH group of donors, NAD or NADP as acceptor"/>
    <property type="evidence" value="ECO:0007669"/>
    <property type="project" value="UniProtKB-UniRule"/>
</dbReference>
<dbReference type="InterPro" id="IPR032883">
    <property type="entry name" value="6PGDH_archaea"/>
</dbReference>
<dbReference type="InterPro" id="IPR036291">
    <property type="entry name" value="NAD(P)-bd_dom_sf"/>
</dbReference>
<comment type="function">
    <text evidence="4">Catalyzes the oxidative decarboxylation of 6-phosphogluconate to ribulose 5-phosphate and CO(2), with concomitant reduction of NAD to NADH.</text>
</comment>
<dbReference type="AlphaFoldDB" id="A0ABD5ZCV0"/>
<dbReference type="HAMAP" id="MF_02047">
    <property type="entry name" value="6PGDH_archaea"/>
    <property type="match status" value="1"/>
</dbReference>
<dbReference type="Pfam" id="PF03446">
    <property type="entry name" value="NAD_binding_2"/>
    <property type="match status" value="1"/>
</dbReference>
<evidence type="ECO:0000313" key="7">
    <source>
        <dbReference type="Proteomes" id="UP001596481"/>
    </source>
</evidence>
<protein>
    <recommendedName>
        <fullName evidence="4">6-phosphogluconate dehydrogenase, NAD(+)-dependent, decarboxylating</fullName>
        <shortName evidence="4">6PGDH</shortName>
        <ecNumber evidence="4">1.1.1.343</ecNumber>
    </recommendedName>
</protein>
<dbReference type="PANTHER" id="PTHR11811">
    <property type="entry name" value="6-PHOSPHOGLUCONATE DEHYDROGENASE"/>
    <property type="match status" value="1"/>
</dbReference>
<feature type="binding site" evidence="4">
    <location>
        <position position="126"/>
    </location>
    <ligand>
        <name>substrate</name>
    </ligand>
</feature>